<comment type="caution">
    <text evidence="1">The sequence shown here is derived from an EMBL/GenBank/DDBJ whole genome shotgun (WGS) entry which is preliminary data.</text>
</comment>
<organism evidence="1 2">
    <name type="scientific">Tolypothrix bouteillei VB521301</name>
    <dbReference type="NCBI Taxonomy" id="1479485"/>
    <lineage>
        <taxon>Bacteria</taxon>
        <taxon>Bacillati</taxon>
        <taxon>Cyanobacteriota</taxon>
        <taxon>Cyanophyceae</taxon>
        <taxon>Nostocales</taxon>
        <taxon>Tolypothrichaceae</taxon>
        <taxon>Tolypothrix</taxon>
    </lineage>
</organism>
<gene>
    <name evidence="1" type="ORF">DA73_0400026755</name>
</gene>
<proteinExistence type="predicted"/>
<reference evidence="1" key="1">
    <citation type="journal article" date="2015" name="Genome Announc.">
        <title>Draft Genome Sequence of Tolypothrix boutellei Strain VB521301.</title>
        <authorList>
            <person name="Chandrababunaidu M.M."/>
            <person name="Singh D."/>
            <person name="Sen D."/>
            <person name="Bhan S."/>
            <person name="Das S."/>
            <person name="Gupta A."/>
            <person name="Adhikary S.P."/>
            <person name="Tripathy S."/>
        </authorList>
    </citation>
    <scope>NUCLEOTIDE SEQUENCE</scope>
    <source>
        <strain evidence="1">VB521301</strain>
    </source>
</reference>
<protein>
    <submittedName>
        <fullName evidence="1">Uncharacterized protein</fullName>
    </submittedName>
</protein>
<dbReference type="RefSeq" id="WP_038082382.1">
    <property type="nucleotide sequence ID" value="NZ_JHEG04000001.1"/>
</dbReference>
<accession>A0A8S9TB61</accession>
<evidence type="ECO:0000313" key="2">
    <source>
        <dbReference type="Proteomes" id="UP000029738"/>
    </source>
</evidence>
<keyword evidence="2" id="KW-1185">Reference proteome</keyword>
<reference evidence="1" key="2">
    <citation type="submission" date="2019-11" db="EMBL/GenBank/DDBJ databases">
        <title>Improved Assembly of Tolypothrix boutellei genome.</title>
        <authorList>
            <person name="Sarangi A.N."/>
            <person name="Mukherjee M."/>
            <person name="Ghosh S."/>
            <person name="Singh D."/>
            <person name="Das A."/>
            <person name="Kant S."/>
            <person name="Prusty A."/>
            <person name="Tripathy S."/>
        </authorList>
    </citation>
    <scope>NUCLEOTIDE SEQUENCE</scope>
    <source>
        <strain evidence="1">VB521301</strain>
    </source>
</reference>
<dbReference type="Proteomes" id="UP000029738">
    <property type="component" value="Unassembled WGS sequence"/>
</dbReference>
<evidence type="ECO:0000313" key="1">
    <source>
        <dbReference type="EMBL" id="KAF3888679.1"/>
    </source>
</evidence>
<name>A0A8S9TB61_9CYAN</name>
<dbReference type="EMBL" id="JHEG04000001">
    <property type="protein sequence ID" value="KAF3888679.1"/>
    <property type="molecule type" value="Genomic_DNA"/>
</dbReference>
<sequence length="104" mass="12360">MAQLSQPRRTRILPQTMVKSEELHYRTTQRRELGTQCRTIFERIRPQLIEKHYNWFIAIDADSENYLLDLKLEGLLQQVRDQYPNPDAKLTIFRLNETGACGRI</sequence>
<dbReference type="AlphaFoldDB" id="A0A8S9TB61"/>